<proteinExistence type="predicted"/>
<dbReference type="SUPFAM" id="SSF47413">
    <property type="entry name" value="lambda repressor-like DNA-binding domains"/>
    <property type="match status" value="1"/>
</dbReference>
<dbReference type="Gene3D" id="1.10.260.40">
    <property type="entry name" value="lambda repressor-like DNA-binding domains"/>
    <property type="match status" value="1"/>
</dbReference>
<protein>
    <submittedName>
        <fullName evidence="2">Transcriptional regulator with XRE-family HTH domain</fullName>
    </submittedName>
</protein>
<dbReference type="InterPro" id="IPR001387">
    <property type="entry name" value="Cro/C1-type_HTH"/>
</dbReference>
<dbReference type="GO" id="GO:0003677">
    <property type="term" value="F:DNA binding"/>
    <property type="evidence" value="ECO:0007669"/>
    <property type="project" value="InterPro"/>
</dbReference>
<feature type="region of interest" description="Disordered" evidence="1">
    <location>
        <begin position="54"/>
        <end position="76"/>
    </location>
</feature>
<dbReference type="InterPro" id="IPR010982">
    <property type="entry name" value="Lambda_DNA-bd_dom_sf"/>
</dbReference>
<reference evidence="2 3" key="1">
    <citation type="submission" date="2020-08" db="EMBL/GenBank/DDBJ databases">
        <title>Genomic Encyclopedia of Type Strains, Phase IV (KMG-IV): sequencing the most valuable type-strain genomes for metagenomic binning, comparative biology and taxonomic classification.</title>
        <authorList>
            <person name="Goeker M."/>
        </authorList>
    </citation>
    <scope>NUCLEOTIDE SEQUENCE [LARGE SCALE GENOMIC DNA]</scope>
    <source>
        <strain evidence="2 3">DSM 29853</strain>
    </source>
</reference>
<dbReference type="AlphaFoldDB" id="A0A7W6NK25"/>
<name>A0A7W6NK25_9HYPH</name>
<evidence type="ECO:0000313" key="3">
    <source>
        <dbReference type="Proteomes" id="UP000528286"/>
    </source>
</evidence>
<evidence type="ECO:0000256" key="1">
    <source>
        <dbReference type="SAM" id="MobiDB-lite"/>
    </source>
</evidence>
<keyword evidence="3" id="KW-1185">Reference proteome</keyword>
<comment type="caution">
    <text evidence="2">The sequence shown here is derived from an EMBL/GenBank/DDBJ whole genome shotgun (WGS) entry which is preliminary data.</text>
</comment>
<organism evidence="2 3">
    <name type="scientific">Gellertiella hungarica</name>
    <dbReference type="NCBI Taxonomy" id="1572859"/>
    <lineage>
        <taxon>Bacteria</taxon>
        <taxon>Pseudomonadati</taxon>
        <taxon>Pseudomonadota</taxon>
        <taxon>Alphaproteobacteria</taxon>
        <taxon>Hyphomicrobiales</taxon>
        <taxon>Rhizobiaceae</taxon>
        <taxon>Gellertiella</taxon>
    </lineage>
</organism>
<gene>
    <name evidence="2" type="ORF">GGR23_001610</name>
</gene>
<evidence type="ECO:0000313" key="2">
    <source>
        <dbReference type="EMBL" id="MBB4064433.1"/>
    </source>
</evidence>
<dbReference type="CDD" id="cd00093">
    <property type="entry name" value="HTH_XRE"/>
    <property type="match status" value="1"/>
</dbReference>
<accession>A0A7W6NK25</accession>
<dbReference type="Proteomes" id="UP000528286">
    <property type="component" value="Unassembled WGS sequence"/>
</dbReference>
<dbReference type="EMBL" id="JACIEZ010000002">
    <property type="protein sequence ID" value="MBB4064433.1"/>
    <property type="molecule type" value="Genomic_DNA"/>
</dbReference>
<sequence>MTQRDIAKKLGRDPAWVSRALSGPRNWTMRTLGELAHALEGHVTIGVRAVEDMAEGQESAGRGLRPVQDSGAGEAI</sequence>